<comment type="caution">
    <text evidence="2">The sequence shown here is derived from an EMBL/GenBank/DDBJ whole genome shotgun (WGS) entry which is preliminary data.</text>
</comment>
<gene>
    <name evidence="2" type="ORF">HAX54_020573</name>
</gene>
<proteinExistence type="predicted"/>
<dbReference type="Proteomes" id="UP000823775">
    <property type="component" value="Unassembled WGS sequence"/>
</dbReference>
<dbReference type="EMBL" id="JACEIK010000248">
    <property type="protein sequence ID" value="MCD7453331.1"/>
    <property type="molecule type" value="Genomic_DNA"/>
</dbReference>
<feature type="chain" id="PRO_5045325581" description="Secreted protein" evidence="1">
    <location>
        <begin position="17"/>
        <end position="74"/>
    </location>
</feature>
<organism evidence="2 3">
    <name type="scientific">Datura stramonium</name>
    <name type="common">Jimsonweed</name>
    <name type="synonym">Common thornapple</name>
    <dbReference type="NCBI Taxonomy" id="4076"/>
    <lineage>
        <taxon>Eukaryota</taxon>
        <taxon>Viridiplantae</taxon>
        <taxon>Streptophyta</taxon>
        <taxon>Embryophyta</taxon>
        <taxon>Tracheophyta</taxon>
        <taxon>Spermatophyta</taxon>
        <taxon>Magnoliopsida</taxon>
        <taxon>eudicotyledons</taxon>
        <taxon>Gunneridae</taxon>
        <taxon>Pentapetalae</taxon>
        <taxon>asterids</taxon>
        <taxon>lamiids</taxon>
        <taxon>Solanales</taxon>
        <taxon>Solanaceae</taxon>
        <taxon>Solanoideae</taxon>
        <taxon>Datureae</taxon>
        <taxon>Datura</taxon>
    </lineage>
</organism>
<feature type="signal peptide" evidence="1">
    <location>
        <begin position="1"/>
        <end position="16"/>
    </location>
</feature>
<sequence>MMILVIFLIFTFPVPGRIPHHRDVADEFLEEILRDIPSSTEEHNRQYPEFELKYTTEPAKVTNQALSAAGKIQH</sequence>
<reference evidence="2 3" key="1">
    <citation type="journal article" date="2021" name="BMC Genomics">
        <title>Datura genome reveals duplications of psychoactive alkaloid biosynthetic genes and high mutation rate following tissue culture.</title>
        <authorList>
            <person name="Rajewski A."/>
            <person name="Carter-House D."/>
            <person name="Stajich J."/>
            <person name="Litt A."/>
        </authorList>
    </citation>
    <scope>NUCLEOTIDE SEQUENCE [LARGE SCALE GENOMIC DNA]</scope>
    <source>
        <strain evidence="2">AR-01</strain>
    </source>
</reference>
<dbReference type="PANTHER" id="PTHR35750">
    <property type="entry name" value="PHOSPHOLIPID HYDROPEROXIDE GLUTATHIONE PEROXIDASE"/>
    <property type="match status" value="1"/>
</dbReference>
<name>A0ABS8S2K6_DATST</name>
<protein>
    <recommendedName>
        <fullName evidence="4">Secreted protein</fullName>
    </recommendedName>
</protein>
<dbReference type="PANTHER" id="PTHR35750:SF4">
    <property type="match status" value="1"/>
</dbReference>
<evidence type="ECO:0000256" key="1">
    <source>
        <dbReference type="SAM" id="SignalP"/>
    </source>
</evidence>
<evidence type="ECO:0000313" key="3">
    <source>
        <dbReference type="Proteomes" id="UP000823775"/>
    </source>
</evidence>
<evidence type="ECO:0008006" key="4">
    <source>
        <dbReference type="Google" id="ProtNLM"/>
    </source>
</evidence>
<accession>A0ABS8S2K6</accession>
<keyword evidence="1" id="KW-0732">Signal</keyword>
<evidence type="ECO:0000313" key="2">
    <source>
        <dbReference type="EMBL" id="MCD7453331.1"/>
    </source>
</evidence>
<keyword evidence="3" id="KW-1185">Reference proteome</keyword>